<accession>A0A3R6WAT6</accession>
<organism evidence="1 2">
    <name type="scientific">Bombilactobacillus bombi</name>
    <dbReference type="NCBI Taxonomy" id="1303590"/>
    <lineage>
        <taxon>Bacteria</taxon>
        <taxon>Bacillati</taxon>
        <taxon>Bacillota</taxon>
        <taxon>Bacilli</taxon>
        <taxon>Lactobacillales</taxon>
        <taxon>Lactobacillaceae</taxon>
        <taxon>Bombilactobacillus</taxon>
    </lineage>
</organism>
<dbReference type="RefSeq" id="WP_118900893.1">
    <property type="nucleotide sequence ID" value="NZ_QOCR01000002.1"/>
</dbReference>
<dbReference type="EMBL" id="QOCR01000002">
    <property type="protein sequence ID" value="RHW51331.1"/>
    <property type="molecule type" value="Genomic_DNA"/>
</dbReference>
<proteinExistence type="predicted"/>
<evidence type="ECO:0000313" key="2">
    <source>
        <dbReference type="Proteomes" id="UP000284109"/>
    </source>
</evidence>
<evidence type="ECO:0000313" key="1">
    <source>
        <dbReference type="EMBL" id="RHW51331.1"/>
    </source>
</evidence>
<comment type="caution">
    <text evidence="1">The sequence shown here is derived from an EMBL/GenBank/DDBJ whole genome shotgun (WGS) entry which is preliminary data.</text>
</comment>
<gene>
    <name evidence="1" type="ORF">DS831_04735</name>
</gene>
<dbReference type="Proteomes" id="UP000284109">
    <property type="component" value="Unassembled WGS sequence"/>
</dbReference>
<dbReference type="AlphaFoldDB" id="A0A3R6WAT6"/>
<keyword evidence="2" id="KW-1185">Reference proteome</keyword>
<reference evidence="1 2" key="1">
    <citation type="submission" date="2018-07" db="EMBL/GenBank/DDBJ databases">
        <title>Genome sequences of six Lactobacillus spp. isolated from bumble bee guts.</title>
        <authorList>
            <person name="Motta E.V.S."/>
            <person name="Moran N.A."/>
        </authorList>
    </citation>
    <scope>NUCLEOTIDE SEQUENCE [LARGE SCALE GENOMIC DNA]</scope>
    <source>
        <strain evidence="1 2">BI-1.1</strain>
    </source>
</reference>
<sequence>MAEIELNVPEKPKSPAINVGDFLSLNVSDDKQIQFKNVISYNQKTQNSIIDPAGYVFSEYDQSMIKYLAGQVLQNAFNSLKQANLDIYDADDLENIKSSGFYFIKKLSQYAEVHMRDEKNGIVLILGTMFFYEINDGELSEQKSLKGGENK</sequence>
<protein>
    <submittedName>
        <fullName evidence="1">Uncharacterized protein</fullName>
    </submittedName>
</protein>
<name>A0A3R6WAT6_9LACO</name>